<evidence type="ECO:0000256" key="1">
    <source>
        <dbReference type="ARBA" id="ARBA00004141"/>
    </source>
</evidence>
<gene>
    <name evidence="11" type="ORF">DCAF_LOCUS2498</name>
</gene>
<keyword evidence="7 9" id="KW-0472">Membrane</keyword>
<dbReference type="Pfam" id="PF19055">
    <property type="entry name" value="ABC2_membrane_7"/>
    <property type="match status" value="1"/>
</dbReference>
<name>A0AAV1QWA0_9ROSI</name>
<comment type="subcellular location">
    <subcellularLocation>
        <location evidence="1">Membrane</location>
        <topology evidence="1">Multi-pass membrane protein</topology>
    </subcellularLocation>
</comment>
<feature type="transmembrane region" description="Helical" evidence="9">
    <location>
        <begin position="461"/>
        <end position="485"/>
    </location>
</feature>
<keyword evidence="2" id="KW-0813">Transport</keyword>
<feature type="domain" description="ABC transporter" evidence="10">
    <location>
        <begin position="47"/>
        <end position="281"/>
    </location>
</feature>
<proteinExistence type="predicted"/>
<evidence type="ECO:0000256" key="8">
    <source>
        <dbReference type="SAM" id="MobiDB-lite"/>
    </source>
</evidence>
<keyword evidence="6 9" id="KW-1133">Transmembrane helix</keyword>
<feature type="transmembrane region" description="Helical" evidence="9">
    <location>
        <begin position="387"/>
        <end position="408"/>
    </location>
</feature>
<dbReference type="EMBL" id="CAWUPB010000787">
    <property type="protein sequence ID" value="CAK7324832.1"/>
    <property type="molecule type" value="Genomic_DNA"/>
</dbReference>
<keyword evidence="12" id="KW-1185">Reference proteome</keyword>
<feature type="transmembrane region" description="Helical" evidence="9">
    <location>
        <begin position="429"/>
        <end position="455"/>
    </location>
</feature>
<dbReference type="InterPro" id="IPR027417">
    <property type="entry name" value="P-loop_NTPase"/>
</dbReference>
<keyword evidence="4" id="KW-0547">Nucleotide-binding</keyword>
<evidence type="ECO:0000256" key="9">
    <source>
        <dbReference type="SAM" id="Phobius"/>
    </source>
</evidence>
<dbReference type="GO" id="GO:0005524">
    <property type="term" value="F:ATP binding"/>
    <property type="evidence" value="ECO:0007669"/>
    <property type="project" value="UniProtKB-KW"/>
</dbReference>
<evidence type="ECO:0000259" key="10">
    <source>
        <dbReference type="PROSITE" id="PS50893"/>
    </source>
</evidence>
<dbReference type="GO" id="GO:0016020">
    <property type="term" value="C:membrane"/>
    <property type="evidence" value="ECO:0007669"/>
    <property type="project" value="UniProtKB-SubCell"/>
</dbReference>
<keyword evidence="5" id="KW-0067">ATP-binding</keyword>
<feature type="region of interest" description="Disordered" evidence="8">
    <location>
        <begin position="299"/>
        <end position="327"/>
    </location>
</feature>
<feature type="region of interest" description="Disordered" evidence="8">
    <location>
        <begin position="1"/>
        <end position="23"/>
    </location>
</feature>
<dbReference type="PANTHER" id="PTHR48041:SF27">
    <property type="entry name" value="ABC TRANSPORTER G FAMILY MEMBER 8"/>
    <property type="match status" value="1"/>
</dbReference>
<evidence type="ECO:0000256" key="6">
    <source>
        <dbReference type="ARBA" id="ARBA00022989"/>
    </source>
</evidence>
<dbReference type="PROSITE" id="PS00211">
    <property type="entry name" value="ABC_TRANSPORTER_1"/>
    <property type="match status" value="1"/>
</dbReference>
<dbReference type="Gene3D" id="3.40.50.300">
    <property type="entry name" value="P-loop containing nucleotide triphosphate hydrolases"/>
    <property type="match status" value="1"/>
</dbReference>
<protein>
    <recommendedName>
        <fullName evidence="10">ABC transporter domain-containing protein</fullName>
    </recommendedName>
</protein>
<dbReference type="FunFam" id="3.40.50.300:FF:001473">
    <property type="entry name" value="ATP-binding cassette transporter"/>
    <property type="match status" value="1"/>
</dbReference>
<evidence type="ECO:0000256" key="3">
    <source>
        <dbReference type="ARBA" id="ARBA00022692"/>
    </source>
</evidence>
<dbReference type="InterPro" id="IPR003439">
    <property type="entry name" value="ABC_transporter-like_ATP-bd"/>
</dbReference>
<dbReference type="GO" id="GO:0016887">
    <property type="term" value="F:ATP hydrolysis activity"/>
    <property type="evidence" value="ECO:0007669"/>
    <property type="project" value="InterPro"/>
</dbReference>
<dbReference type="AlphaFoldDB" id="A0AAV1QWA0"/>
<accession>A0AAV1QWA0</accession>
<evidence type="ECO:0000256" key="5">
    <source>
        <dbReference type="ARBA" id="ARBA00022840"/>
    </source>
</evidence>
<evidence type="ECO:0000313" key="12">
    <source>
        <dbReference type="Proteomes" id="UP001314170"/>
    </source>
</evidence>
<comment type="caution">
    <text evidence="11">The sequence shown here is derived from an EMBL/GenBank/DDBJ whole genome shotgun (WGS) entry which is preliminary data.</text>
</comment>
<feature type="compositionally biased region" description="Pro residues" evidence="8">
    <location>
        <begin position="302"/>
        <end position="311"/>
    </location>
</feature>
<organism evidence="11 12">
    <name type="scientific">Dovyalis caffra</name>
    <dbReference type="NCBI Taxonomy" id="77055"/>
    <lineage>
        <taxon>Eukaryota</taxon>
        <taxon>Viridiplantae</taxon>
        <taxon>Streptophyta</taxon>
        <taxon>Embryophyta</taxon>
        <taxon>Tracheophyta</taxon>
        <taxon>Spermatophyta</taxon>
        <taxon>Magnoliopsida</taxon>
        <taxon>eudicotyledons</taxon>
        <taxon>Gunneridae</taxon>
        <taxon>Pentapetalae</taxon>
        <taxon>rosids</taxon>
        <taxon>fabids</taxon>
        <taxon>Malpighiales</taxon>
        <taxon>Salicaceae</taxon>
        <taxon>Flacourtieae</taxon>
        <taxon>Dovyalis</taxon>
    </lineage>
</organism>
<evidence type="ECO:0000256" key="2">
    <source>
        <dbReference type="ARBA" id="ARBA00022448"/>
    </source>
</evidence>
<reference evidence="11 12" key="1">
    <citation type="submission" date="2024-01" db="EMBL/GenBank/DDBJ databases">
        <authorList>
            <person name="Waweru B."/>
        </authorList>
    </citation>
    <scope>NUCLEOTIDE SEQUENCE [LARGE SCALE GENOMIC DNA]</scope>
</reference>
<dbReference type="InterPro" id="IPR017871">
    <property type="entry name" value="ABC_transporter-like_CS"/>
</dbReference>
<evidence type="ECO:0000256" key="7">
    <source>
        <dbReference type="ARBA" id="ARBA00023136"/>
    </source>
</evidence>
<feature type="transmembrane region" description="Helical" evidence="9">
    <location>
        <begin position="492"/>
        <end position="514"/>
    </location>
</feature>
<sequence length="610" mass="67741">MEDQSQPSPPPQSSSPLPQPPPSLKTYKLTATSISYVKSTTTSNSIIAPLFLFKHCTTTPPNYILKEVSLTAYPSQILAIVGPSGAGKSTLLDILAARTSPSSGILLLNSTPVNSSSFRKLSAYVPQHDACLPLLTVSETFAFSARLLNPKSSQIATIVESLLNELNLTHLANARLAHGLSGGELRRVSIGLSLLHDPGILLLDEPTSGLDSKSALNVMQTLKSIATSRYRTVVLSVHQPSFKILSTIDKVLLLNKGTVVHHGSLSSLQSFLFSNGFTVPPQLNALEYAMEILNQLHESKPNTPPSLPPSPDNSTVSPSDSKARSIRDKTSRLHEVCVLYSRFWKIIYRTRQLLLTNALEALIVGLVLGTIYINIGYGKQGIEKRFGLFAFTLTFLLSSTTETLPIFINERQIVLRETSSGVYRLSSYLIANTLVFLPYLLAIAIIYSVSIYFLVGLCDSWQAFAYFILIIWVVVLMANSFVLFLSSLAPNYIAGTSLVTILLGGFFLFSGYFISQNNMPKYWLFMHFFSMYKYALDALLINEYSCLVNKCFLWYEETNTCMVNGGDVLQKRGLHESQRWTNIYILLGFFVFYRVLCLLVLIRRVSRSKK</sequence>
<keyword evidence="3 9" id="KW-0812">Transmembrane</keyword>
<dbReference type="Pfam" id="PF01061">
    <property type="entry name" value="ABC2_membrane"/>
    <property type="match status" value="1"/>
</dbReference>
<evidence type="ECO:0000313" key="11">
    <source>
        <dbReference type="EMBL" id="CAK7324832.1"/>
    </source>
</evidence>
<dbReference type="SMART" id="SM00382">
    <property type="entry name" value="AAA"/>
    <property type="match status" value="1"/>
</dbReference>
<dbReference type="InterPro" id="IPR013525">
    <property type="entry name" value="ABC2_TM"/>
</dbReference>
<dbReference type="GO" id="GO:0140359">
    <property type="term" value="F:ABC-type transporter activity"/>
    <property type="evidence" value="ECO:0007669"/>
    <property type="project" value="InterPro"/>
</dbReference>
<feature type="transmembrane region" description="Helical" evidence="9">
    <location>
        <begin position="353"/>
        <end position="375"/>
    </location>
</feature>
<dbReference type="SUPFAM" id="SSF52540">
    <property type="entry name" value="P-loop containing nucleoside triphosphate hydrolases"/>
    <property type="match status" value="1"/>
</dbReference>
<dbReference type="PROSITE" id="PS50893">
    <property type="entry name" value="ABC_TRANSPORTER_2"/>
    <property type="match status" value="1"/>
</dbReference>
<dbReference type="InterPro" id="IPR043926">
    <property type="entry name" value="ABCG_dom"/>
</dbReference>
<feature type="transmembrane region" description="Helical" evidence="9">
    <location>
        <begin position="583"/>
        <end position="602"/>
    </location>
</feature>
<dbReference type="Pfam" id="PF00005">
    <property type="entry name" value="ABC_tran"/>
    <property type="match status" value="1"/>
</dbReference>
<dbReference type="PANTHER" id="PTHR48041">
    <property type="entry name" value="ABC TRANSPORTER G FAMILY MEMBER 28"/>
    <property type="match status" value="1"/>
</dbReference>
<feature type="compositionally biased region" description="Pro residues" evidence="8">
    <location>
        <begin position="7"/>
        <end position="23"/>
    </location>
</feature>
<evidence type="ECO:0000256" key="4">
    <source>
        <dbReference type="ARBA" id="ARBA00022741"/>
    </source>
</evidence>
<dbReference type="InterPro" id="IPR050352">
    <property type="entry name" value="ABCG_transporters"/>
</dbReference>
<dbReference type="InterPro" id="IPR003593">
    <property type="entry name" value="AAA+_ATPase"/>
</dbReference>
<dbReference type="Proteomes" id="UP001314170">
    <property type="component" value="Unassembled WGS sequence"/>
</dbReference>